<name>A0ACB6Z4X8_THEGA</name>
<dbReference type="EMBL" id="MU118127">
    <property type="protein sequence ID" value="KAF9644638.1"/>
    <property type="molecule type" value="Genomic_DNA"/>
</dbReference>
<dbReference type="Proteomes" id="UP000886501">
    <property type="component" value="Unassembled WGS sequence"/>
</dbReference>
<evidence type="ECO:0000313" key="2">
    <source>
        <dbReference type="Proteomes" id="UP000886501"/>
    </source>
</evidence>
<sequence>IAAAYSMLRGDRPPRPNHHGISDPLWDMIERCWDSVPSKRMSVAEVLNLLGTE</sequence>
<keyword evidence="2" id="KW-1185">Reference proteome</keyword>
<reference evidence="1" key="2">
    <citation type="journal article" date="2020" name="Nat. Commun.">
        <title>Large-scale genome sequencing of mycorrhizal fungi provides insights into the early evolution of symbiotic traits.</title>
        <authorList>
            <person name="Miyauchi S."/>
            <person name="Kiss E."/>
            <person name="Kuo A."/>
            <person name="Drula E."/>
            <person name="Kohler A."/>
            <person name="Sanchez-Garcia M."/>
            <person name="Morin E."/>
            <person name="Andreopoulos B."/>
            <person name="Barry K.W."/>
            <person name="Bonito G."/>
            <person name="Buee M."/>
            <person name="Carver A."/>
            <person name="Chen C."/>
            <person name="Cichocki N."/>
            <person name="Clum A."/>
            <person name="Culley D."/>
            <person name="Crous P.W."/>
            <person name="Fauchery L."/>
            <person name="Girlanda M."/>
            <person name="Hayes R.D."/>
            <person name="Keri Z."/>
            <person name="LaButti K."/>
            <person name="Lipzen A."/>
            <person name="Lombard V."/>
            <person name="Magnuson J."/>
            <person name="Maillard F."/>
            <person name="Murat C."/>
            <person name="Nolan M."/>
            <person name="Ohm R.A."/>
            <person name="Pangilinan J."/>
            <person name="Pereira M.F."/>
            <person name="Perotto S."/>
            <person name="Peter M."/>
            <person name="Pfister S."/>
            <person name="Riley R."/>
            <person name="Sitrit Y."/>
            <person name="Stielow J.B."/>
            <person name="Szollosi G."/>
            <person name="Zifcakova L."/>
            <person name="Stursova M."/>
            <person name="Spatafora J.W."/>
            <person name="Tedersoo L."/>
            <person name="Vaario L.M."/>
            <person name="Yamada A."/>
            <person name="Yan M."/>
            <person name="Wang P."/>
            <person name="Xu J."/>
            <person name="Bruns T."/>
            <person name="Baldrian P."/>
            <person name="Vilgalys R."/>
            <person name="Dunand C."/>
            <person name="Henrissat B."/>
            <person name="Grigoriev I.V."/>
            <person name="Hibbett D."/>
            <person name="Nagy L.G."/>
            <person name="Martin F.M."/>
        </authorList>
    </citation>
    <scope>NUCLEOTIDE SEQUENCE</scope>
    <source>
        <strain evidence="1">P2</strain>
    </source>
</reference>
<evidence type="ECO:0000313" key="1">
    <source>
        <dbReference type="EMBL" id="KAF9644638.1"/>
    </source>
</evidence>
<gene>
    <name evidence="1" type="ORF">BDM02DRAFT_3102592</name>
</gene>
<feature type="non-terminal residue" evidence="1">
    <location>
        <position position="1"/>
    </location>
</feature>
<reference evidence="1" key="1">
    <citation type="submission" date="2019-10" db="EMBL/GenBank/DDBJ databases">
        <authorList>
            <consortium name="DOE Joint Genome Institute"/>
            <person name="Kuo A."/>
            <person name="Miyauchi S."/>
            <person name="Kiss E."/>
            <person name="Drula E."/>
            <person name="Kohler A."/>
            <person name="Sanchez-Garcia M."/>
            <person name="Andreopoulos B."/>
            <person name="Barry K.W."/>
            <person name="Bonito G."/>
            <person name="Buee M."/>
            <person name="Carver A."/>
            <person name="Chen C."/>
            <person name="Cichocki N."/>
            <person name="Clum A."/>
            <person name="Culley D."/>
            <person name="Crous P.W."/>
            <person name="Fauchery L."/>
            <person name="Girlanda M."/>
            <person name="Hayes R."/>
            <person name="Keri Z."/>
            <person name="Labutti K."/>
            <person name="Lipzen A."/>
            <person name="Lombard V."/>
            <person name="Magnuson J."/>
            <person name="Maillard F."/>
            <person name="Morin E."/>
            <person name="Murat C."/>
            <person name="Nolan M."/>
            <person name="Ohm R."/>
            <person name="Pangilinan J."/>
            <person name="Pereira M."/>
            <person name="Perotto S."/>
            <person name="Peter M."/>
            <person name="Riley R."/>
            <person name="Sitrit Y."/>
            <person name="Stielow B."/>
            <person name="Szollosi G."/>
            <person name="Zifcakova L."/>
            <person name="Stursova M."/>
            <person name="Spatafora J.W."/>
            <person name="Tedersoo L."/>
            <person name="Vaario L.-M."/>
            <person name="Yamada A."/>
            <person name="Yan M."/>
            <person name="Wang P."/>
            <person name="Xu J."/>
            <person name="Bruns T."/>
            <person name="Baldrian P."/>
            <person name="Vilgalys R."/>
            <person name="Henrissat B."/>
            <person name="Grigoriev I.V."/>
            <person name="Hibbett D."/>
            <person name="Nagy L.G."/>
            <person name="Martin F.M."/>
        </authorList>
    </citation>
    <scope>NUCLEOTIDE SEQUENCE</scope>
    <source>
        <strain evidence="1">P2</strain>
    </source>
</reference>
<accession>A0ACB6Z4X8</accession>
<proteinExistence type="predicted"/>
<comment type="caution">
    <text evidence="1">The sequence shown here is derived from an EMBL/GenBank/DDBJ whole genome shotgun (WGS) entry which is preliminary data.</text>
</comment>
<protein>
    <submittedName>
        <fullName evidence="1">Uncharacterized protein</fullName>
    </submittedName>
</protein>
<organism evidence="1 2">
    <name type="scientific">Thelephora ganbajun</name>
    <name type="common">Ganba fungus</name>
    <dbReference type="NCBI Taxonomy" id="370292"/>
    <lineage>
        <taxon>Eukaryota</taxon>
        <taxon>Fungi</taxon>
        <taxon>Dikarya</taxon>
        <taxon>Basidiomycota</taxon>
        <taxon>Agaricomycotina</taxon>
        <taxon>Agaricomycetes</taxon>
        <taxon>Thelephorales</taxon>
        <taxon>Thelephoraceae</taxon>
        <taxon>Thelephora</taxon>
    </lineage>
</organism>